<dbReference type="Pfam" id="PF00583">
    <property type="entry name" value="Acetyltransf_1"/>
    <property type="match status" value="1"/>
</dbReference>
<dbReference type="InterPro" id="IPR000182">
    <property type="entry name" value="GNAT_dom"/>
</dbReference>
<name>A0ABV5KQI6_9BACL</name>
<dbReference type="EC" id="2.3.-.-" evidence="4"/>
<gene>
    <name evidence="4" type="ORF">ACFFSY_14655</name>
</gene>
<proteinExistence type="predicted"/>
<dbReference type="GO" id="GO:0016746">
    <property type="term" value="F:acyltransferase activity"/>
    <property type="evidence" value="ECO:0007669"/>
    <property type="project" value="UniProtKB-KW"/>
</dbReference>
<dbReference type="PANTHER" id="PTHR43877">
    <property type="entry name" value="AMINOALKYLPHOSPHONATE N-ACETYLTRANSFERASE-RELATED-RELATED"/>
    <property type="match status" value="1"/>
</dbReference>
<dbReference type="RefSeq" id="WP_377495190.1">
    <property type="nucleotide sequence ID" value="NZ_JBHMDO010000024.1"/>
</dbReference>
<evidence type="ECO:0000256" key="1">
    <source>
        <dbReference type="ARBA" id="ARBA00022679"/>
    </source>
</evidence>
<protein>
    <submittedName>
        <fullName evidence="4">GNAT family N-acetyltransferase</fullName>
        <ecNumber evidence="4">2.3.-.-</ecNumber>
    </submittedName>
</protein>
<dbReference type="EMBL" id="JBHMDO010000024">
    <property type="protein sequence ID" value="MFB9327165.1"/>
    <property type="molecule type" value="Genomic_DNA"/>
</dbReference>
<dbReference type="Gene3D" id="3.40.630.30">
    <property type="match status" value="1"/>
</dbReference>
<accession>A0ABV5KQI6</accession>
<sequence length="153" mass="16870">MQIQPYEPRYLADVTKLMDELGYPIEADEAASRIAALETEDTVRTYVAVRGGIAVGLICLRQLRALEYARPIAQVSLLVVKEEEQGTGIGQALMAFADEWATREGAASIVLTSGIKPERERAHAFYRRQGYEATGYRFVKSLSERVGHGHVGG</sequence>
<keyword evidence="5" id="KW-1185">Reference proteome</keyword>
<dbReference type="Proteomes" id="UP001589747">
    <property type="component" value="Unassembled WGS sequence"/>
</dbReference>
<feature type="domain" description="N-acetyltransferase" evidence="3">
    <location>
        <begin position="1"/>
        <end position="147"/>
    </location>
</feature>
<comment type="caution">
    <text evidence="4">The sequence shown here is derived from an EMBL/GenBank/DDBJ whole genome shotgun (WGS) entry which is preliminary data.</text>
</comment>
<dbReference type="SUPFAM" id="SSF55729">
    <property type="entry name" value="Acyl-CoA N-acyltransferases (Nat)"/>
    <property type="match status" value="1"/>
</dbReference>
<organism evidence="4 5">
    <name type="scientific">Paenibacillus aurantiacus</name>
    <dbReference type="NCBI Taxonomy" id="1936118"/>
    <lineage>
        <taxon>Bacteria</taxon>
        <taxon>Bacillati</taxon>
        <taxon>Bacillota</taxon>
        <taxon>Bacilli</taxon>
        <taxon>Bacillales</taxon>
        <taxon>Paenibacillaceae</taxon>
        <taxon>Paenibacillus</taxon>
    </lineage>
</organism>
<evidence type="ECO:0000313" key="5">
    <source>
        <dbReference type="Proteomes" id="UP001589747"/>
    </source>
</evidence>
<dbReference type="PANTHER" id="PTHR43877:SF2">
    <property type="entry name" value="AMINOALKYLPHOSPHONATE N-ACETYLTRANSFERASE-RELATED"/>
    <property type="match status" value="1"/>
</dbReference>
<keyword evidence="1 4" id="KW-0808">Transferase</keyword>
<dbReference type="PROSITE" id="PS51186">
    <property type="entry name" value="GNAT"/>
    <property type="match status" value="1"/>
</dbReference>
<dbReference type="CDD" id="cd04301">
    <property type="entry name" value="NAT_SF"/>
    <property type="match status" value="1"/>
</dbReference>
<dbReference type="InterPro" id="IPR016181">
    <property type="entry name" value="Acyl_CoA_acyltransferase"/>
</dbReference>
<evidence type="ECO:0000259" key="3">
    <source>
        <dbReference type="PROSITE" id="PS51186"/>
    </source>
</evidence>
<dbReference type="InterPro" id="IPR050832">
    <property type="entry name" value="Bact_Acetyltransf"/>
</dbReference>
<keyword evidence="2 4" id="KW-0012">Acyltransferase</keyword>
<evidence type="ECO:0000313" key="4">
    <source>
        <dbReference type="EMBL" id="MFB9327165.1"/>
    </source>
</evidence>
<reference evidence="4 5" key="1">
    <citation type="submission" date="2024-09" db="EMBL/GenBank/DDBJ databases">
        <authorList>
            <person name="Sun Q."/>
            <person name="Mori K."/>
        </authorList>
    </citation>
    <scope>NUCLEOTIDE SEQUENCE [LARGE SCALE GENOMIC DNA]</scope>
    <source>
        <strain evidence="4 5">TISTR 2452</strain>
    </source>
</reference>
<evidence type="ECO:0000256" key="2">
    <source>
        <dbReference type="ARBA" id="ARBA00023315"/>
    </source>
</evidence>